<evidence type="ECO:0000313" key="2">
    <source>
        <dbReference type="EMBL" id="EDW43530.1"/>
    </source>
</evidence>
<dbReference type="EMBL" id="CH480815">
    <property type="protein sequence ID" value="EDW43530.1"/>
    <property type="molecule type" value="Genomic_DNA"/>
</dbReference>
<feature type="region of interest" description="Disordered" evidence="1">
    <location>
        <begin position="1"/>
        <end position="39"/>
    </location>
</feature>
<dbReference type="Proteomes" id="UP000001292">
    <property type="component" value="Unassembled WGS sequence"/>
</dbReference>
<gene>
    <name evidence="2" type="primary">Dsec\GM19373</name>
    <name evidence="2" type="ORF">Dsec_GM19373</name>
</gene>
<sequence length="118" mass="13590">MADVTHTTRHARDSSLESRIELSEKEAPSEPHNWRPPTERAVFQLPQCHRDGSNDYKEPAPICLYPLWGLQLSIPLSFWLTHSPAISLALRRTVRLYTAIRAFGYMADREKCQDGRQT</sequence>
<reference evidence="2 3" key="1">
    <citation type="journal article" date="2007" name="Nature">
        <title>Evolution of genes and genomes on the Drosophila phylogeny.</title>
        <authorList>
            <consortium name="Drosophila 12 Genomes Consortium"/>
            <person name="Clark A.G."/>
            <person name="Eisen M.B."/>
            <person name="Smith D.R."/>
            <person name="Bergman C.M."/>
            <person name="Oliver B."/>
            <person name="Markow T.A."/>
            <person name="Kaufman T.C."/>
            <person name="Kellis M."/>
            <person name="Gelbart W."/>
            <person name="Iyer V.N."/>
            <person name="Pollard D.A."/>
            <person name="Sackton T.B."/>
            <person name="Larracuente A.M."/>
            <person name="Singh N.D."/>
            <person name="Abad J.P."/>
            <person name="Abt D.N."/>
            <person name="Adryan B."/>
            <person name="Aguade M."/>
            <person name="Akashi H."/>
            <person name="Anderson W.W."/>
            <person name="Aquadro C.F."/>
            <person name="Ardell D.H."/>
            <person name="Arguello R."/>
            <person name="Artieri C.G."/>
            <person name="Barbash D.A."/>
            <person name="Barker D."/>
            <person name="Barsanti P."/>
            <person name="Batterham P."/>
            <person name="Batzoglou S."/>
            <person name="Begun D."/>
            <person name="Bhutkar A."/>
            <person name="Blanco E."/>
            <person name="Bosak S.A."/>
            <person name="Bradley R.K."/>
            <person name="Brand A.D."/>
            <person name="Brent M.R."/>
            <person name="Brooks A.N."/>
            <person name="Brown R.H."/>
            <person name="Butlin R.K."/>
            <person name="Caggese C."/>
            <person name="Calvi B.R."/>
            <person name="Bernardo de Carvalho A."/>
            <person name="Caspi A."/>
            <person name="Castrezana S."/>
            <person name="Celniker S.E."/>
            <person name="Chang J.L."/>
            <person name="Chapple C."/>
            <person name="Chatterji S."/>
            <person name="Chinwalla A."/>
            <person name="Civetta A."/>
            <person name="Clifton S.W."/>
            <person name="Comeron J.M."/>
            <person name="Costello J.C."/>
            <person name="Coyne J.A."/>
            <person name="Daub J."/>
            <person name="David R.G."/>
            <person name="Delcher A.L."/>
            <person name="Delehaunty K."/>
            <person name="Do C.B."/>
            <person name="Ebling H."/>
            <person name="Edwards K."/>
            <person name="Eickbush T."/>
            <person name="Evans J.D."/>
            <person name="Filipski A."/>
            <person name="Findeiss S."/>
            <person name="Freyhult E."/>
            <person name="Fulton L."/>
            <person name="Fulton R."/>
            <person name="Garcia A.C."/>
            <person name="Gardiner A."/>
            <person name="Garfield D.A."/>
            <person name="Garvin B.E."/>
            <person name="Gibson G."/>
            <person name="Gilbert D."/>
            <person name="Gnerre S."/>
            <person name="Godfrey J."/>
            <person name="Good R."/>
            <person name="Gotea V."/>
            <person name="Gravely B."/>
            <person name="Greenberg A.J."/>
            <person name="Griffiths-Jones S."/>
            <person name="Gross S."/>
            <person name="Guigo R."/>
            <person name="Gustafson E.A."/>
            <person name="Haerty W."/>
            <person name="Hahn M.W."/>
            <person name="Halligan D.L."/>
            <person name="Halpern A.L."/>
            <person name="Halter G.M."/>
            <person name="Han M.V."/>
            <person name="Heger A."/>
            <person name="Hillier L."/>
            <person name="Hinrichs A.S."/>
            <person name="Holmes I."/>
            <person name="Hoskins R.A."/>
            <person name="Hubisz M.J."/>
            <person name="Hultmark D."/>
            <person name="Huntley M.A."/>
            <person name="Jaffe D.B."/>
            <person name="Jagadeeshan S."/>
            <person name="Jeck W.R."/>
            <person name="Johnson J."/>
            <person name="Jones C.D."/>
            <person name="Jordan W.C."/>
            <person name="Karpen G.H."/>
            <person name="Kataoka E."/>
            <person name="Keightley P.D."/>
            <person name="Kheradpour P."/>
            <person name="Kirkness E.F."/>
            <person name="Koerich L.B."/>
            <person name="Kristiansen K."/>
            <person name="Kudrna D."/>
            <person name="Kulathinal R.J."/>
            <person name="Kumar S."/>
            <person name="Kwok R."/>
            <person name="Lander E."/>
            <person name="Langley C.H."/>
            <person name="Lapoint R."/>
            <person name="Lazzaro B.P."/>
            <person name="Lee S.J."/>
            <person name="Levesque L."/>
            <person name="Li R."/>
            <person name="Lin C.F."/>
            <person name="Lin M.F."/>
            <person name="Lindblad-Toh K."/>
            <person name="Llopart A."/>
            <person name="Long M."/>
            <person name="Low L."/>
            <person name="Lozovsky E."/>
            <person name="Lu J."/>
            <person name="Luo M."/>
            <person name="Machado C.A."/>
            <person name="Makalowski W."/>
            <person name="Marzo M."/>
            <person name="Matsuda M."/>
            <person name="Matzkin L."/>
            <person name="McAllister B."/>
            <person name="McBride C.S."/>
            <person name="McKernan B."/>
            <person name="McKernan K."/>
            <person name="Mendez-Lago M."/>
            <person name="Minx P."/>
            <person name="Mollenhauer M.U."/>
            <person name="Montooth K."/>
            <person name="Mount S.M."/>
            <person name="Mu X."/>
            <person name="Myers E."/>
            <person name="Negre B."/>
            <person name="Newfeld S."/>
            <person name="Nielsen R."/>
            <person name="Noor M.A."/>
            <person name="O'Grady P."/>
            <person name="Pachter L."/>
            <person name="Papaceit M."/>
            <person name="Parisi M.J."/>
            <person name="Parisi M."/>
            <person name="Parts L."/>
            <person name="Pedersen J.S."/>
            <person name="Pesole G."/>
            <person name="Phillippy A.M."/>
            <person name="Ponting C.P."/>
            <person name="Pop M."/>
            <person name="Porcelli D."/>
            <person name="Powell J.R."/>
            <person name="Prohaska S."/>
            <person name="Pruitt K."/>
            <person name="Puig M."/>
            <person name="Quesneville H."/>
            <person name="Ram K.R."/>
            <person name="Rand D."/>
            <person name="Rasmussen M.D."/>
            <person name="Reed L.K."/>
            <person name="Reenan R."/>
            <person name="Reily A."/>
            <person name="Remington K.A."/>
            <person name="Rieger T.T."/>
            <person name="Ritchie M.G."/>
            <person name="Robin C."/>
            <person name="Rogers Y.H."/>
            <person name="Rohde C."/>
            <person name="Rozas J."/>
            <person name="Rubenfield M.J."/>
            <person name="Ruiz A."/>
            <person name="Russo S."/>
            <person name="Salzberg S.L."/>
            <person name="Sanchez-Gracia A."/>
            <person name="Saranga D.J."/>
            <person name="Sato H."/>
            <person name="Schaeffer S.W."/>
            <person name="Schatz M.C."/>
            <person name="Schlenke T."/>
            <person name="Schwartz R."/>
            <person name="Segarra C."/>
            <person name="Singh R.S."/>
            <person name="Sirot L."/>
            <person name="Sirota M."/>
            <person name="Sisneros N.B."/>
            <person name="Smith C.D."/>
            <person name="Smith T.F."/>
            <person name="Spieth J."/>
            <person name="Stage D.E."/>
            <person name="Stark A."/>
            <person name="Stephan W."/>
            <person name="Strausberg R.L."/>
            <person name="Strempel S."/>
            <person name="Sturgill D."/>
            <person name="Sutton G."/>
            <person name="Sutton G.G."/>
            <person name="Tao W."/>
            <person name="Teichmann S."/>
            <person name="Tobari Y.N."/>
            <person name="Tomimura Y."/>
            <person name="Tsolas J.M."/>
            <person name="Valente V.L."/>
            <person name="Venter E."/>
            <person name="Venter J.C."/>
            <person name="Vicario S."/>
            <person name="Vieira F.G."/>
            <person name="Vilella A.J."/>
            <person name="Villasante A."/>
            <person name="Walenz B."/>
            <person name="Wang J."/>
            <person name="Wasserman M."/>
            <person name="Watts T."/>
            <person name="Wilson D."/>
            <person name="Wilson R.K."/>
            <person name="Wing R.A."/>
            <person name="Wolfner M.F."/>
            <person name="Wong A."/>
            <person name="Wong G.K."/>
            <person name="Wu C.I."/>
            <person name="Wu G."/>
            <person name="Yamamoto D."/>
            <person name="Yang H.P."/>
            <person name="Yang S.P."/>
            <person name="Yorke J.A."/>
            <person name="Yoshida K."/>
            <person name="Zdobnov E."/>
            <person name="Zhang P."/>
            <person name="Zhang Y."/>
            <person name="Zimin A.V."/>
            <person name="Baldwin J."/>
            <person name="Abdouelleil A."/>
            <person name="Abdulkadir J."/>
            <person name="Abebe A."/>
            <person name="Abera B."/>
            <person name="Abreu J."/>
            <person name="Acer S.C."/>
            <person name="Aftuck L."/>
            <person name="Alexander A."/>
            <person name="An P."/>
            <person name="Anderson E."/>
            <person name="Anderson S."/>
            <person name="Arachi H."/>
            <person name="Azer M."/>
            <person name="Bachantsang P."/>
            <person name="Barry A."/>
            <person name="Bayul T."/>
            <person name="Berlin A."/>
            <person name="Bessette D."/>
            <person name="Bloom T."/>
            <person name="Blye J."/>
            <person name="Boguslavskiy L."/>
            <person name="Bonnet C."/>
            <person name="Boukhgalter B."/>
            <person name="Bourzgui I."/>
            <person name="Brown A."/>
            <person name="Cahill P."/>
            <person name="Channer S."/>
            <person name="Cheshatsang Y."/>
            <person name="Chuda L."/>
            <person name="Citroen M."/>
            <person name="Collymore A."/>
            <person name="Cooke P."/>
            <person name="Costello M."/>
            <person name="D'Aco K."/>
            <person name="Daza R."/>
            <person name="De Haan G."/>
            <person name="DeGray S."/>
            <person name="DeMaso C."/>
            <person name="Dhargay N."/>
            <person name="Dooley K."/>
            <person name="Dooley E."/>
            <person name="Doricent M."/>
            <person name="Dorje P."/>
            <person name="Dorjee K."/>
            <person name="Dupes A."/>
            <person name="Elong R."/>
            <person name="Falk J."/>
            <person name="Farina A."/>
            <person name="Faro S."/>
            <person name="Ferguson D."/>
            <person name="Fisher S."/>
            <person name="Foley C.D."/>
            <person name="Franke A."/>
            <person name="Friedrich D."/>
            <person name="Gadbois L."/>
            <person name="Gearin G."/>
            <person name="Gearin C.R."/>
            <person name="Giannoukos G."/>
            <person name="Goode T."/>
            <person name="Graham J."/>
            <person name="Grandbois E."/>
            <person name="Grewal S."/>
            <person name="Gyaltsen K."/>
            <person name="Hafez N."/>
            <person name="Hagos B."/>
            <person name="Hall J."/>
            <person name="Henson C."/>
            <person name="Hollinger A."/>
            <person name="Honan T."/>
            <person name="Huard M.D."/>
            <person name="Hughes L."/>
            <person name="Hurhula B."/>
            <person name="Husby M.E."/>
            <person name="Kamat A."/>
            <person name="Kanga B."/>
            <person name="Kashin S."/>
            <person name="Khazanovich D."/>
            <person name="Kisner P."/>
            <person name="Lance K."/>
            <person name="Lara M."/>
            <person name="Lee W."/>
            <person name="Lennon N."/>
            <person name="Letendre F."/>
            <person name="LeVine R."/>
            <person name="Lipovsky A."/>
            <person name="Liu X."/>
            <person name="Liu J."/>
            <person name="Liu S."/>
            <person name="Lokyitsang T."/>
            <person name="Lokyitsang Y."/>
            <person name="Lubonja R."/>
            <person name="Lui A."/>
            <person name="MacDonald P."/>
            <person name="Magnisalis V."/>
            <person name="Maru K."/>
            <person name="Matthews C."/>
            <person name="McCusker W."/>
            <person name="McDonough S."/>
            <person name="Mehta T."/>
            <person name="Meldrim J."/>
            <person name="Meneus L."/>
            <person name="Mihai O."/>
            <person name="Mihalev A."/>
            <person name="Mihova T."/>
            <person name="Mittelman R."/>
            <person name="Mlenga V."/>
            <person name="Montmayeur A."/>
            <person name="Mulrain L."/>
            <person name="Navidi A."/>
            <person name="Naylor J."/>
            <person name="Negash T."/>
            <person name="Nguyen T."/>
            <person name="Nguyen N."/>
            <person name="Nicol R."/>
            <person name="Norbu C."/>
            <person name="Norbu N."/>
            <person name="Novod N."/>
            <person name="O'Neill B."/>
            <person name="Osman S."/>
            <person name="Markiewicz E."/>
            <person name="Oyono O.L."/>
            <person name="Patti C."/>
            <person name="Phunkhang P."/>
            <person name="Pierre F."/>
            <person name="Priest M."/>
            <person name="Raghuraman S."/>
            <person name="Rege F."/>
            <person name="Reyes R."/>
            <person name="Rise C."/>
            <person name="Rogov P."/>
            <person name="Ross K."/>
            <person name="Ryan E."/>
            <person name="Settipalli S."/>
            <person name="Shea T."/>
            <person name="Sherpa N."/>
            <person name="Shi L."/>
            <person name="Shih D."/>
            <person name="Sparrow T."/>
            <person name="Spaulding J."/>
            <person name="Stalker J."/>
            <person name="Stange-Thomann N."/>
            <person name="Stavropoulos S."/>
            <person name="Stone C."/>
            <person name="Strader C."/>
            <person name="Tesfaye S."/>
            <person name="Thomson T."/>
            <person name="Thoulutsang Y."/>
            <person name="Thoulutsang D."/>
            <person name="Topham K."/>
            <person name="Topping I."/>
            <person name="Tsamla T."/>
            <person name="Vassiliev H."/>
            <person name="Vo A."/>
            <person name="Wangchuk T."/>
            <person name="Wangdi T."/>
            <person name="Weiand M."/>
            <person name="Wilkinson J."/>
            <person name="Wilson A."/>
            <person name="Yadav S."/>
            <person name="Young G."/>
            <person name="Yu Q."/>
            <person name="Zembek L."/>
            <person name="Zhong D."/>
            <person name="Zimmer A."/>
            <person name="Zwirko Z."/>
            <person name="Jaffe D.B."/>
            <person name="Alvarez P."/>
            <person name="Brockman W."/>
            <person name="Butler J."/>
            <person name="Chin C."/>
            <person name="Gnerre S."/>
            <person name="Grabherr M."/>
            <person name="Kleber M."/>
            <person name="Mauceli E."/>
            <person name="MacCallum I."/>
        </authorList>
    </citation>
    <scope>NUCLEOTIDE SEQUENCE [LARGE SCALE GENOMIC DNA]</scope>
    <source>
        <strain evidence="3">Rob3c / Tucson 14021-0248.25</strain>
    </source>
</reference>
<evidence type="ECO:0000256" key="1">
    <source>
        <dbReference type="SAM" id="MobiDB-lite"/>
    </source>
</evidence>
<protein>
    <submittedName>
        <fullName evidence="2">GM19373</fullName>
    </submittedName>
</protein>
<keyword evidence="3" id="KW-1185">Reference proteome</keyword>
<organism evidence="3">
    <name type="scientific">Drosophila sechellia</name>
    <name type="common">Fruit fly</name>
    <dbReference type="NCBI Taxonomy" id="7238"/>
    <lineage>
        <taxon>Eukaryota</taxon>
        <taxon>Metazoa</taxon>
        <taxon>Ecdysozoa</taxon>
        <taxon>Arthropoda</taxon>
        <taxon>Hexapoda</taxon>
        <taxon>Insecta</taxon>
        <taxon>Pterygota</taxon>
        <taxon>Neoptera</taxon>
        <taxon>Endopterygota</taxon>
        <taxon>Diptera</taxon>
        <taxon>Brachycera</taxon>
        <taxon>Muscomorpha</taxon>
        <taxon>Ephydroidea</taxon>
        <taxon>Drosophilidae</taxon>
        <taxon>Drosophila</taxon>
        <taxon>Sophophora</taxon>
    </lineage>
</organism>
<dbReference type="AlphaFoldDB" id="B4HH54"/>
<feature type="compositionally biased region" description="Basic and acidic residues" evidence="1">
    <location>
        <begin position="10"/>
        <end position="33"/>
    </location>
</feature>
<evidence type="ECO:0000313" key="3">
    <source>
        <dbReference type="Proteomes" id="UP000001292"/>
    </source>
</evidence>
<dbReference type="HOGENOM" id="CLU_2075603_0_0_1"/>
<proteinExistence type="predicted"/>
<name>B4HH54_DROSE</name>
<accession>B4HH54</accession>